<evidence type="ECO:0000313" key="2">
    <source>
        <dbReference type="EMBL" id="KZT02590.1"/>
    </source>
</evidence>
<evidence type="ECO:0000313" key="3">
    <source>
        <dbReference type="Proteomes" id="UP000076871"/>
    </source>
</evidence>
<dbReference type="InterPro" id="IPR038694">
    <property type="entry name" value="DUF427_sf"/>
</dbReference>
<dbReference type="Proteomes" id="UP000076871">
    <property type="component" value="Unassembled WGS sequence"/>
</dbReference>
<evidence type="ECO:0000259" key="1">
    <source>
        <dbReference type="Pfam" id="PF04248"/>
    </source>
</evidence>
<dbReference type="EMBL" id="KV427651">
    <property type="protein sequence ID" value="KZT02590.1"/>
    <property type="molecule type" value="Genomic_DNA"/>
</dbReference>
<dbReference type="Gene3D" id="2.170.150.40">
    <property type="entry name" value="Domain of unknown function (DUF427)"/>
    <property type="match status" value="2"/>
</dbReference>
<feature type="domain" description="DUF427" evidence="1">
    <location>
        <begin position="17"/>
        <end position="83"/>
    </location>
</feature>
<keyword evidence="3" id="KW-1185">Reference proteome</keyword>
<sequence length="244" mass="27776">MAPPFTQPHIETSPKRVRVLFGGKYIVDTSEAKLVWLKPNYPTYFFRQEDVPAEYLQKEADDTSSDAKVYDVVVGSSRAKGAAKKHLAGALADLVEIIFGTMDAWFEEDEQIFVHPKDPYKRVEVLQSSRHVRVEVDGVVVAETTKPRLLFETSLPVRTYIPKTDCRMDLLTPSTLTTQCPYKGVANYYSINLPNDKTFENLVWWYRAPLLECAAVQGFVAFYDEKVDVFVNGVRVPRPSTQWS</sequence>
<dbReference type="PANTHER" id="PTHR34310:SF9">
    <property type="entry name" value="BLR5716 PROTEIN"/>
    <property type="match status" value="1"/>
</dbReference>
<name>A0A165CD14_9APHY</name>
<dbReference type="GeneID" id="63821970"/>
<dbReference type="STRING" id="1314785.A0A165CD14"/>
<gene>
    <name evidence="2" type="ORF">LAESUDRAFT_661499</name>
</gene>
<dbReference type="Pfam" id="PF04248">
    <property type="entry name" value="NTP_transf_9"/>
    <property type="match status" value="2"/>
</dbReference>
<accession>A0A165CD14</accession>
<dbReference type="InParanoid" id="A0A165CD14"/>
<dbReference type="PANTHER" id="PTHR34310">
    <property type="entry name" value="DUF427 DOMAIN PROTEIN (AFU_ORTHOLOGUE AFUA_3G02220)"/>
    <property type="match status" value="1"/>
</dbReference>
<organism evidence="2 3">
    <name type="scientific">Laetiporus sulphureus 93-53</name>
    <dbReference type="NCBI Taxonomy" id="1314785"/>
    <lineage>
        <taxon>Eukaryota</taxon>
        <taxon>Fungi</taxon>
        <taxon>Dikarya</taxon>
        <taxon>Basidiomycota</taxon>
        <taxon>Agaricomycotina</taxon>
        <taxon>Agaricomycetes</taxon>
        <taxon>Polyporales</taxon>
        <taxon>Laetiporus</taxon>
    </lineage>
</organism>
<proteinExistence type="predicted"/>
<dbReference type="InterPro" id="IPR007361">
    <property type="entry name" value="DUF427"/>
</dbReference>
<reference evidence="2 3" key="1">
    <citation type="journal article" date="2016" name="Mol. Biol. Evol.">
        <title>Comparative Genomics of Early-Diverging Mushroom-Forming Fungi Provides Insights into the Origins of Lignocellulose Decay Capabilities.</title>
        <authorList>
            <person name="Nagy L.G."/>
            <person name="Riley R."/>
            <person name="Tritt A."/>
            <person name="Adam C."/>
            <person name="Daum C."/>
            <person name="Floudas D."/>
            <person name="Sun H."/>
            <person name="Yadav J.S."/>
            <person name="Pangilinan J."/>
            <person name="Larsson K.H."/>
            <person name="Matsuura K."/>
            <person name="Barry K."/>
            <person name="Labutti K."/>
            <person name="Kuo R."/>
            <person name="Ohm R.A."/>
            <person name="Bhattacharya S.S."/>
            <person name="Shirouzu T."/>
            <person name="Yoshinaga Y."/>
            <person name="Martin F.M."/>
            <person name="Grigoriev I.V."/>
            <person name="Hibbett D.S."/>
        </authorList>
    </citation>
    <scope>NUCLEOTIDE SEQUENCE [LARGE SCALE GENOMIC DNA]</scope>
    <source>
        <strain evidence="2 3">93-53</strain>
    </source>
</reference>
<dbReference type="AlphaFoldDB" id="A0A165CD14"/>
<dbReference type="RefSeq" id="XP_040760330.1">
    <property type="nucleotide sequence ID" value="XM_040904940.1"/>
</dbReference>
<protein>
    <submittedName>
        <fullName evidence="2">DUF427-domain-containing protein</fullName>
    </submittedName>
</protein>
<feature type="domain" description="DUF427" evidence="1">
    <location>
        <begin position="132"/>
        <end position="225"/>
    </location>
</feature>
<dbReference type="OrthoDB" id="18996at2759"/>